<dbReference type="EMBL" id="MNCJ02000331">
    <property type="protein sequence ID" value="KAF5762062.1"/>
    <property type="molecule type" value="Genomic_DNA"/>
</dbReference>
<evidence type="ECO:0000313" key="2">
    <source>
        <dbReference type="Proteomes" id="UP000215914"/>
    </source>
</evidence>
<protein>
    <submittedName>
        <fullName evidence="1">Uncharacterized protein</fullName>
    </submittedName>
</protein>
<keyword evidence="2" id="KW-1185">Reference proteome</keyword>
<dbReference type="Gramene" id="mRNA:HanXRQr2_Chr16g0772511">
    <property type="protein sequence ID" value="mRNA:HanXRQr2_Chr16g0772511"/>
    <property type="gene ID" value="HanXRQr2_Chr16g0772511"/>
</dbReference>
<sequence length="65" mass="7380">MTGMAFQHTTLGERTFGVLTKINLMNKGTGAVYACCSQPFTHSEPHLMFMFLNRLQRRVMRNGSL</sequence>
<reference evidence="1" key="1">
    <citation type="journal article" date="2017" name="Nature">
        <title>The sunflower genome provides insights into oil metabolism, flowering and Asterid evolution.</title>
        <authorList>
            <person name="Badouin H."/>
            <person name="Gouzy J."/>
            <person name="Grassa C.J."/>
            <person name="Murat F."/>
            <person name="Staton S.E."/>
            <person name="Cottret L."/>
            <person name="Lelandais-Briere C."/>
            <person name="Owens G.L."/>
            <person name="Carrere S."/>
            <person name="Mayjonade B."/>
            <person name="Legrand L."/>
            <person name="Gill N."/>
            <person name="Kane N.C."/>
            <person name="Bowers J.E."/>
            <person name="Hubner S."/>
            <person name="Bellec A."/>
            <person name="Berard A."/>
            <person name="Berges H."/>
            <person name="Blanchet N."/>
            <person name="Boniface M.C."/>
            <person name="Brunel D."/>
            <person name="Catrice O."/>
            <person name="Chaidir N."/>
            <person name="Claudel C."/>
            <person name="Donnadieu C."/>
            <person name="Faraut T."/>
            <person name="Fievet G."/>
            <person name="Helmstetter N."/>
            <person name="King M."/>
            <person name="Knapp S.J."/>
            <person name="Lai Z."/>
            <person name="Le Paslier M.C."/>
            <person name="Lippi Y."/>
            <person name="Lorenzon L."/>
            <person name="Mandel J.R."/>
            <person name="Marage G."/>
            <person name="Marchand G."/>
            <person name="Marquand E."/>
            <person name="Bret-Mestries E."/>
            <person name="Morien E."/>
            <person name="Nambeesan S."/>
            <person name="Nguyen T."/>
            <person name="Pegot-Espagnet P."/>
            <person name="Pouilly N."/>
            <person name="Raftis F."/>
            <person name="Sallet E."/>
            <person name="Schiex T."/>
            <person name="Thomas J."/>
            <person name="Vandecasteele C."/>
            <person name="Vares D."/>
            <person name="Vear F."/>
            <person name="Vautrin S."/>
            <person name="Crespi M."/>
            <person name="Mangin B."/>
            <person name="Burke J.M."/>
            <person name="Salse J."/>
            <person name="Munos S."/>
            <person name="Vincourt P."/>
            <person name="Rieseberg L.H."/>
            <person name="Langlade N.B."/>
        </authorList>
    </citation>
    <scope>NUCLEOTIDE SEQUENCE</scope>
    <source>
        <tissue evidence="1">Leaves</tissue>
    </source>
</reference>
<accession>A0A9K3DWX3</accession>
<evidence type="ECO:0000313" key="1">
    <source>
        <dbReference type="EMBL" id="KAF5762062.1"/>
    </source>
</evidence>
<name>A0A9K3DWX3_HELAN</name>
<dbReference type="AlphaFoldDB" id="A0A9K3DWX3"/>
<reference evidence="1" key="2">
    <citation type="submission" date="2020-06" db="EMBL/GenBank/DDBJ databases">
        <title>Helianthus annuus Genome sequencing and assembly Release 2.</title>
        <authorList>
            <person name="Gouzy J."/>
            <person name="Langlade N."/>
            <person name="Munos S."/>
        </authorList>
    </citation>
    <scope>NUCLEOTIDE SEQUENCE</scope>
    <source>
        <tissue evidence="1">Leaves</tissue>
    </source>
</reference>
<comment type="caution">
    <text evidence="1">The sequence shown here is derived from an EMBL/GenBank/DDBJ whole genome shotgun (WGS) entry which is preliminary data.</text>
</comment>
<dbReference type="Proteomes" id="UP000215914">
    <property type="component" value="Unassembled WGS sequence"/>
</dbReference>
<gene>
    <name evidence="1" type="ORF">HanXRQr2_Chr16g0772511</name>
</gene>
<organism evidence="1 2">
    <name type="scientific">Helianthus annuus</name>
    <name type="common">Common sunflower</name>
    <dbReference type="NCBI Taxonomy" id="4232"/>
    <lineage>
        <taxon>Eukaryota</taxon>
        <taxon>Viridiplantae</taxon>
        <taxon>Streptophyta</taxon>
        <taxon>Embryophyta</taxon>
        <taxon>Tracheophyta</taxon>
        <taxon>Spermatophyta</taxon>
        <taxon>Magnoliopsida</taxon>
        <taxon>eudicotyledons</taxon>
        <taxon>Gunneridae</taxon>
        <taxon>Pentapetalae</taxon>
        <taxon>asterids</taxon>
        <taxon>campanulids</taxon>
        <taxon>Asterales</taxon>
        <taxon>Asteraceae</taxon>
        <taxon>Asteroideae</taxon>
        <taxon>Heliantheae alliance</taxon>
        <taxon>Heliantheae</taxon>
        <taxon>Helianthus</taxon>
    </lineage>
</organism>
<proteinExistence type="predicted"/>